<dbReference type="InterPro" id="IPR036930">
    <property type="entry name" value="WGR_dom_sf"/>
</dbReference>
<comment type="subcellular location">
    <subcellularLocation>
        <location evidence="1">Nucleus</location>
    </subcellularLocation>
</comment>
<evidence type="ECO:0000313" key="11">
    <source>
        <dbReference type="Proteomes" id="UP000306102"/>
    </source>
</evidence>
<keyword evidence="11" id="KW-1185">Reference proteome</keyword>
<evidence type="ECO:0000256" key="4">
    <source>
        <dbReference type="ARBA" id="ARBA00022695"/>
    </source>
</evidence>
<dbReference type="InterPro" id="IPR012982">
    <property type="entry name" value="PARP1-like_PADR1_Zn_ribbon"/>
</dbReference>
<evidence type="ECO:0000259" key="7">
    <source>
        <dbReference type="Pfam" id="PF00644"/>
    </source>
</evidence>
<dbReference type="GO" id="GO:0008270">
    <property type="term" value="F:zinc ion binding"/>
    <property type="evidence" value="ECO:0007669"/>
    <property type="project" value="InterPro"/>
</dbReference>
<feature type="domain" description="PARP1-like PADR1" evidence="9">
    <location>
        <begin position="28"/>
        <end position="68"/>
    </location>
</feature>
<dbReference type="InterPro" id="IPR036616">
    <property type="entry name" value="Poly(ADP-ribose)pol_reg_dom_sf"/>
</dbReference>
<dbReference type="Pfam" id="PF08063">
    <property type="entry name" value="Zn_ribbon_PADR1"/>
    <property type="match status" value="1"/>
</dbReference>
<dbReference type="Gene3D" id="1.20.142.10">
    <property type="entry name" value="Poly(ADP-ribose) polymerase, regulatory domain"/>
    <property type="match status" value="1"/>
</dbReference>
<evidence type="ECO:0000256" key="2">
    <source>
        <dbReference type="ARBA" id="ARBA00022676"/>
    </source>
</evidence>
<dbReference type="PANTHER" id="PTHR10459:SF80">
    <property type="entry name" value="POLY [ADP-RIBOSE] POLYMERASE 1"/>
    <property type="match status" value="1"/>
</dbReference>
<dbReference type="InterPro" id="IPR012317">
    <property type="entry name" value="Poly(ADP-ribose)pol_cat_dom"/>
</dbReference>
<dbReference type="Proteomes" id="UP000306102">
    <property type="component" value="Unassembled WGS sequence"/>
</dbReference>
<evidence type="ECO:0000259" key="8">
    <source>
        <dbReference type="Pfam" id="PF02877"/>
    </source>
</evidence>
<dbReference type="Pfam" id="PF02877">
    <property type="entry name" value="PARP_reg"/>
    <property type="match status" value="1"/>
</dbReference>
<organism evidence="10 11">
    <name type="scientific">Camellia sinensis var. sinensis</name>
    <name type="common">China tea</name>
    <dbReference type="NCBI Taxonomy" id="542762"/>
    <lineage>
        <taxon>Eukaryota</taxon>
        <taxon>Viridiplantae</taxon>
        <taxon>Streptophyta</taxon>
        <taxon>Embryophyta</taxon>
        <taxon>Tracheophyta</taxon>
        <taxon>Spermatophyta</taxon>
        <taxon>Magnoliopsida</taxon>
        <taxon>eudicotyledons</taxon>
        <taxon>Gunneridae</taxon>
        <taxon>Pentapetalae</taxon>
        <taxon>asterids</taxon>
        <taxon>Ericales</taxon>
        <taxon>Theaceae</taxon>
        <taxon>Camellia</taxon>
    </lineage>
</organism>
<dbReference type="SMART" id="SM01335">
    <property type="entry name" value="PADR1"/>
    <property type="match status" value="1"/>
</dbReference>
<dbReference type="GO" id="GO:0006302">
    <property type="term" value="P:double-strand break repair"/>
    <property type="evidence" value="ECO:0007669"/>
    <property type="project" value="TreeGrafter"/>
</dbReference>
<comment type="caution">
    <text evidence="10">The sequence shown here is derived from an EMBL/GenBank/DDBJ whole genome shotgun (WGS) entry which is preliminary data.</text>
</comment>
<protein>
    <submittedName>
        <fullName evidence="10">Uncharacterized protein</fullName>
    </submittedName>
</protein>
<feature type="domain" description="PARP catalytic" evidence="7">
    <location>
        <begin position="342"/>
        <end position="397"/>
    </location>
</feature>
<dbReference type="Gene3D" id="3.90.640.80">
    <property type="match status" value="1"/>
</dbReference>
<name>A0A4S4EBJ1_CAMSN</name>
<keyword evidence="2" id="KW-0328">Glycosyltransferase</keyword>
<dbReference type="EMBL" id="SDRB02005818">
    <property type="protein sequence ID" value="THG13580.1"/>
    <property type="molecule type" value="Genomic_DNA"/>
</dbReference>
<keyword evidence="6" id="KW-0539">Nucleus</keyword>
<sequence length="499" mass="56266">MLEANGQNSTRSEFDLRDCCADGMRFGALGRCPLCSGCLRYSGGMYRCRGYPSAWSKCSYSTTEPERVKWKWKIPEESSNDYLCKDEWKSKIKGAGGCVHNKIKKGGWKYLPLERTIWLTVSKDKKLPFDLYTIEAIGEESSMVTVKVKGPSAVLESSGLQNSGHILEDGKIIYNTTLNMSDLSTGVNRAAMMEFEINMSAMPLEKLSKSFEALTEIYNLLNSNVHNASYKESLIVDASNLFFTVIPSIHPHVIRDEDDFKSKTGFDVHNKESLDEKYKKLHSDIAPLPHDSNDYRLIENYLQTTHAPTHTILEARDLPTRSFNSDSTYKILETRDLPTKFYHLKHSTKGLGKKIPQESEYVKWKDEVVVLCGRPVTSNLMASELMYNEYIVYNTAQPPSLTVDLPPSFTVDLPPSHTATATATARLAAPRIAFDIELMEYSYLMDLADKCEDPYMRLIYACEDAILIEGEVSSQEVITACKLLELLIAYAGNMKVWGC</sequence>
<feature type="domain" description="PARP alpha-helical" evidence="8">
    <location>
        <begin position="189"/>
        <end position="263"/>
    </location>
</feature>
<dbReference type="PANTHER" id="PTHR10459">
    <property type="entry name" value="DNA LIGASE"/>
    <property type="match status" value="1"/>
</dbReference>
<dbReference type="GO" id="GO:0070212">
    <property type="term" value="P:protein poly-ADP-ribosylation"/>
    <property type="evidence" value="ECO:0007669"/>
    <property type="project" value="TreeGrafter"/>
</dbReference>
<dbReference type="SUPFAM" id="SSF47587">
    <property type="entry name" value="Domain of poly(ADP-ribose) polymerase"/>
    <property type="match status" value="1"/>
</dbReference>
<dbReference type="AlphaFoldDB" id="A0A4S4EBJ1"/>
<dbReference type="PROSITE" id="PS52007">
    <property type="entry name" value="PADR1"/>
    <property type="match status" value="1"/>
</dbReference>
<evidence type="ECO:0000256" key="6">
    <source>
        <dbReference type="ARBA" id="ARBA00023242"/>
    </source>
</evidence>
<dbReference type="Pfam" id="PF00644">
    <property type="entry name" value="PARP"/>
    <property type="match status" value="1"/>
</dbReference>
<keyword evidence="4" id="KW-0548">Nucleotidyltransferase</keyword>
<dbReference type="GO" id="GO:0003950">
    <property type="term" value="F:NAD+ poly-ADP-ribosyltransferase activity"/>
    <property type="evidence" value="ECO:0007669"/>
    <property type="project" value="InterPro"/>
</dbReference>
<dbReference type="SUPFAM" id="SSF142921">
    <property type="entry name" value="WGR domain-like"/>
    <property type="match status" value="1"/>
</dbReference>
<keyword evidence="5" id="KW-0520">NAD</keyword>
<evidence type="ECO:0000256" key="3">
    <source>
        <dbReference type="ARBA" id="ARBA00022679"/>
    </source>
</evidence>
<dbReference type="GO" id="GO:0005730">
    <property type="term" value="C:nucleolus"/>
    <property type="evidence" value="ECO:0007669"/>
    <property type="project" value="TreeGrafter"/>
</dbReference>
<evidence type="ECO:0000256" key="1">
    <source>
        <dbReference type="ARBA" id="ARBA00004123"/>
    </source>
</evidence>
<dbReference type="InterPro" id="IPR050800">
    <property type="entry name" value="ARTD/PARP"/>
</dbReference>
<evidence type="ECO:0000259" key="9">
    <source>
        <dbReference type="Pfam" id="PF08063"/>
    </source>
</evidence>
<dbReference type="STRING" id="542762.A0A4S4EBJ1"/>
<keyword evidence="3" id="KW-0808">Transferase</keyword>
<dbReference type="InterPro" id="IPR004102">
    <property type="entry name" value="Poly(ADP-ribose)pol_reg_dom"/>
</dbReference>
<gene>
    <name evidence="10" type="ORF">TEA_007843</name>
</gene>
<dbReference type="SUPFAM" id="SSF56399">
    <property type="entry name" value="ADP-ribosylation"/>
    <property type="match status" value="1"/>
</dbReference>
<dbReference type="GO" id="GO:1990404">
    <property type="term" value="F:NAD+-protein mono-ADP-ribosyltransferase activity"/>
    <property type="evidence" value="ECO:0007669"/>
    <property type="project" value="TreeGrafter"/>
</dbReference>
<dbReference type="Gene3D" id="3.90.228.10">
    <property type="match status" value="1"/>
</dbReference>
<evidence type="ECO:0000313" key="10">
    <source>
        <dbReference type="EMBL" id="THG13580.1"/>
    </source>
</evidence>
<reference evidence="10 11" key="1">
    <citation type="journal article" date="2018" name="Proc. Natl. Acad. Sci. U.S.A.">
        <title>Draft genome sequence of Camellia sinensis var. sinensis provides insights into the evolution of the tea genome and tea quality.</title>
        <authorList>
            <person name="Wei C."/>
            <person name="Yang H."/>
            <person name="Wang S."/>
            <person name="Zhao J."/>
            <person name="Liu C."/>
            <person name="Gao L."/>
            <person name="Xia E."/>
            <person name="Lu Y."/>
            <person name="Tai Y."/>
            <person name="She G."/>
            <person name="Sun J."/>
            <person name="Cao H."/>
            <person name="Tong W."/>
            <person name="Gao Q."/>
            <person name="Li Y."/>
            <person name="Deng W."/>
            <person name="Jiang X."/>
            <person name="Wang W."/>
            <person name="Chen Q."/>
            <person name="Zhang S."/>
            <person name="Li H."/>
            <person name="Wu J."/>
            <person name="Wang P."/>
            <person name="Li P."/>
            <person name="Shi C."/>
            <person name="Zheng F."/>
            <person name="Jian J."/>
            <person name="Huang B."/>
            <person name="Shan D."/>
            <person name="Shi M."/>
            <person name="Fang C."/>
            <person name="Yue Y."/>
            <person name="Li F."/>
            <person name="Li D."/>
            <person name="Wei S."/>
            <person name="Han B."/>
            <person name="Jiang C."/>
            <person name="Yin Y."/>
            <person name="Xia T."/>
            <person name="Zhang Z."/>
            <person name="Bennetzen J.L."/>
            <person name="Zhao S."/>
            <person name="Wan X."/>
        </authorList>
    </citation>
    <scope>NUCLEOTIDE SEQUENCE [LARGE SCALE GENOMIC DNA]</scope>
    <source>
        <strain evidence="11">cv. Shuchazao</strain>
        <tissue evidence="10">Leaf</tissue>
    </source>
</reference>
<accession>A0A4S4EBJ1</accession>
<evidence type="ECO:0000256" key="5">
    <source>
        <dbReference type="ARBA" id="ARBA00023027"/>
    </source>
</evidence>
<proteinExistence type="predicted"/>
<dbReference type="GO" id="GO:0016779">
    <property type="term" value="F:nucleotidyltransferase activity"/>
    <property type="evidence" value="ECO:0007669"/>
    <property type="project" value="UniProtKB-KW"/>
</dbReference>